<organism evidence="3 4">
    <name type="scientific">Merluccius polli</name>
    <name type="common">Benguela hake</name>
    <name type="synonym">Merluccius cadenati</name>
    <dbReference type="NCBI Taxonomy" id="89951"/>
    <lineage>
        <taxon>Eukaryota</taxon>
        <taxon>Metazoa</taxon>
        <taxon>Chordata</taxon>
        <taxon>Craniata</taxon>
        <taxon>Vertebrata</taxon>
        <taxon>Euteleostomi</taxon>
        <taxon>Actinopterygii</taxon>
        <taxon>Neopterygii</taxon>
        <taxon>Teleostei</taxon>
        <taxon>Neoteleostei</taxon>
        <taxon>Acanthomorphata</taxon>
        <taxon>Zeiogadaria</taxon>
        <taxon>Gadariae</taxon>
        <taxon>Gadiformes</taxon>
        <taxon>Gadoidei</taxon>
        <taxon>Merlucciidae</taxon>
        <taxon>Merluccius</taxon>
    </lineage>
</organism>
<dbReference type="Proteomes" id="UP001174136">
    <property type="component" value="Unassembled WGS sequence"/>
</dbReference>
<keyword evidence="1" id="KW-0175">Coiled coil</keyword>
<evidence type="ECO:0000256" key="1">
    <source>
        <dbReference type="ARBA" id="ARBA00023054"/>
    </source>
</evidence>
<dbReference type="PANTHER" id="PTHR31882:SF2">
    <property type="entry name" value="TNFAIP3-INTERACTING PROTEIN 3"/>
    <property type="match status" value="1"/>
</dbReference>
<keyword evidence="4" id="KW-1185">Reference proteome</keyword>
<evidence type="ECO:0000313" key="4">
    <source>
        <dbReference type="Proteomes" id="UP001174136"/>
    </source>
</evidence>
<dbReference type="PANTHER" id="PTHR31882">
    <property type="entry name" value="TNFAIP3-INTERACTING PROTEIN COILED COIL FAMILY MEMBER"/>
    <property type="match status" value="1"/>
</dbReference>
<accession>A0AA47NUS8</accession>
<dbReference type="GO" id="GO:0006357">
    <property type="term" value="P:regulation of transcription by RNA polymerase II"/>
    <property type="evidence" value="ECO:0007669"/>
    <property type="project" value="TreeGrafter"/>
</dbReference>
<feature type="region of interest" description="Disordered" evidence="2">
    <location>
        <begin position="23"/>
        <end position="106"/>
    </location>
</feature>
<feature type="compositionally biased region" description="Basic and acidic residues" evidence="2">
    <location>
        <begin position="143"/>
        <end position="168"/>
    </location>
</feature>
<proteinExistence type="predicted"/>
<dbReference type="GO" id="GO:0005737">
    <property type="term" value="C:cytoplasm"/>
    <property type="evidence" value="ECO:0007669"/>
    <property type="project" value="UniProtKB-ARBA"/>
</dbReference>
<dbReference type="Gene3D" id="1.20.5.990">
    <property type="entry name" value="Nemo cc2-lz domain - 1d5 darpin complex"/>
    <property type="match status" value="1"/>
</dbReference>
<reference evidence="3" key="1">
    <citation type="journal article" date="2023" name="Front. Mar. Sci.">
        <title>A new Merluccius polli reference genome to investigate the effects of global change in West African waters.</title>
        <authorList>
            <person name="Mateo J.L."/>
            <person name="Blanco-Fernandez C."/>
            <person name="Garcia-Vazquez E."/>
            <person name="Machado-Schiaffino G."/>
        </authorList>
    </citation>
    <scope>NUCLEOTIDE SEQUENCE</scope>
    <source>
        <strain evidence="3">C29</strain>
        <tissue evidence="3">Fin</tissue>
    </source>
</reference>
<dbReference type="GO" id="GO:0043122">
    <property type="term" value="P:regulation of canonical NF-kappaB signal transduction"/>
    <property type="evidence" value="ECO:0007669"/>
    <property type="project" value="UniProtKB-ARBA"/>
</dbReference>
<evidence type="ECO:0000313" key="3">
    <source>
        <dbReference type="EMBL" id="KAK0139371.1"/>
    </source>
</evidence>
<sequence>MNDSPELPVRGVSLTFLGGRELRVYQPGGGRKQGRKLDHQMDGHPVTDPADSTERGDSNLYPSLPIAKNVESGGVTLRGASRGPAGGSPPPAPPRQTMDMSSADEGSVQAQLDLLWKQREELLSINNKWAAQYEVMTRYYKGKVREQRPSAKPSGGEEQRGQEERHGNENTSEEVMSRTDAEQLRTHNAHLARREQHQGEEIRRLNQALEEALESCGASREDPQDNVWKHQAEVYKEDFLKERRDRERLKTKLLEMEVKYRKTHGELHKLKSKITWTPVITAPPPAAACNCTNAAPAPAPANSNYDITHHPHNAHQCHHQYPHQSGS</sequence>
<feature type="region of interest" description="Disordered" evidence="2">
    <location>
        <begin position="302"/>
        <end position="327"/>
    </location>
</feature>
<protein>
    <submittedName>
        <fullName evidence="3">TNFAIP3-interacting protein 1</fullName>
    </submittedName>
</protein>
<dbReference type="EMBL" id="JAOPHQ010004409">
    <property type="protein sequence ID" value="KAK0139371.1"/>
    <property type="molecule type" value="Genomic_DNA"/>
</dbReference>
<feature type="compositionally biased region" description="Basic residues" evidence="2">
    <location>
        <begin position="310"/>
        <end position="321"/>
    </location>
</feature>
<name>A0AA47NUS8_MERPO</name>
<evidence type="ECO:0000256" key="2">
    <source>
        <dbReference type="SAM" id="MobiDB-lite"/>
    </source>
</evidence>
<comment type="caution">
    <text evidence="3">The sequence shown here is derived from an EMBL/GenBank/DDBJ whole genome shotgun (WGS) entry which is preliminary data.</text>
</comment>
<feature type="region of interest" description="Disordered" evidence="2">
    <location>
        <begin position="143"/>
        <end position="178"/>
    </location>
</feature>
<gene>
    <name evidence="3" type="primary">Tnip1</name>
    <name evidence="3" type="ORF">N1851_023914</name>
</gene>
<dbReference type="GO" id="GO:0071222">
    <property type="term" value="P:cellular response to lipopolysaccharide"/>
    <property type="evidence" value="ECO:0007669"/>
    <property type="project" value="TreeGrafter"/>
</dbReference>
<dbReference type="AlphaFoldDB" id="A0AA47NUS8"/>